<dbReference type="Proteomes" id="UP000018806">
    <property type="component" value="Segment"/>
</dbReference>
<evidence type="ECO:0000256" key="2">
    <source>
        <dbReference type="SAM" id="MobiDB-lite"/>
    </source>
</evidence>
<dbReference type="EMBL" id="KF713486">
    <property type="protein sequence ID" value="AHB79580.1"/>
    <property type="molecule type" value="Genomic_DNA"/>
</dbReference>
<feature type="coiled-coil region" evidence="1">
    <location>
        <begin position="3"/>
        <end position="30"/>
    </location>
</feature>
<evidence type="ECO:0000313" key="4">
    <source>
        <dbReference type="Proteomes" id="UP000018806"/>
    </source>
</evidence>
<gene>
    <name evidence="3" type="primary">50</name>
    <name evidence="3" type="ORF">PBI_VALIDUS_50</name>
</gene>
<evidence type="ECO:0000313" key="3">
    <source>
        <dbReference type="EMBL" id="AHB79580.1"/>
    </source>
</evidence>
<accession>V5UQB0</accession>
<dbReference type="GeneID" id="18479847"/>
<sequence length="103" mass="11428">MQLARHMAAIGDLKRQIAELTGERDAARRVVASQADKIRADERRIAYLIDERDQADMAHRAALADLAEAHRELAAERAAALDPDPAEPPTTILRGEPDMERYG</sequence>
<evidence type="ECO:0000256" key="1">
    <source>
        <dbReference type="SAM" id="Coils"/>
    </source>
</evidence>
<dbReference type="KEGG" id="vg:18479847"/>
<dbReference type="OrthoDB" id="40066at10239"/>
<organism evidence="3 4">
    <name type="scientific">Mycobacterium phage Validus</name>
    <dbReference type="NCBI Taxonomy" id="1414747"/>
    <lineage>
        <taxon>Viruses</taxon>
        <taxon>Duplodnaviria</taxon>
        <taxon>Heunggongvirae</taxon>
        <taxon>Uroviricota</taxon>
        <taxon>Caudoviricetes</taxon>
        <taxon>Weiservirinae</taxon>
        <taxon>Anayavirus</taxon>
        <taxon>Anayavirus validus</taxon>
    </lineage>
</organism>
<reference evidence="3 4" key="1">
    <citation type="submission" date="2013-09" db="EMBL/GenBank/DDBJ databases">
        <authorList>
            <person name="Alapati N."/>
            <person name="Amjadi S."/>
            <person name="Brashears C.B."/>
            <person name="Briell V.C."/>
            <person name="Cody B.J."/>
            <person name="Durham R.J."/>
            <person name="Griffin A.K."/>
            <person name="Henderson M.S."/>
            <person name="Interrante E.J."/>
            <person name="Killingsworth B.W."/>
            <person name="Kolar C.R."/>
            <person name="Lee T."/>
            <person name="Mundhenk S.E."/>
            <person name="Myers M.E."/>
            <person name="Olaniyan O.M."/>
            <person name="Orlando C.M."/>
            <person name="Peterson C.E."/>
            <person name="Riley B.C."/>
            <person name="Sawyer L.E."/>
            <person name="Simitzi N.J."/>
            <person name="St Cyr M.K."/>
            <person name="White R.K."/>
            <person name="Wu H."/>
            <person name="Adair T.L."/>
            <person name="Gibbon B.C."/>
            <person name="Buck G.A."/>
            <person name="Campbell R."/>
            <person name="Carvalho M.R."/>
            <person name="Duckworth R.A."/>
            <person name="Dunn T."/>
            <person name="Halpern C."/>
            <person name="Johnson A."/>
            <person name="Kiflezghi M.G."/>
            <person name="Lee V."/>
            <person name="Loviza R.A."/>
            <person name="Serrano M.G."/>
            <person name="Shah Z.V."/>
            <person name="Sharma K."/>
            <person name="Voegtly L.J."/>
            <person name="Walstead R."/>
            <person name="Wang Y.P."/>
            <person name="Bradley K.W."/>
            <person name="Clarke D.Q."/>
            <person name="Barker L.P."/>
            <person name="Bailey C."/>
            <person name="Asai D.J."/>
            <person name="Bowman C.A."/>
            <person name="Russell D.A."/>
            <person name="Pope W.H."/>
            <person name="Jacobs-Sera D."/>
            <person name="Hendrix R.W."/>
            <person name="Hatfull G.F."/>
        </authorList>
    </citation>
    <scope>NUCLEOTIDE SEQUENCE [LARGE SCALE GENOMIC DNA]</scope>
</reference>
<dbReference type="RefSeq" id="YP_009002700.1">
    <property type="nucleotide sequence ID" value="NC_023498.1"/>
</dbReference>
<protein>
    <submittedName>
        <fullName evidence="3">Uncharacterized protein</fullName>
    </submittedName>
</protein>
<name>V5UQB0_9CAUD</name>
<feature type="region of interest" description="Disordered" evidence="2">
    <location>
        <begin position="76"/>
        <end position="103"/>
    </location>
</feature>
<keyword evidence="4" id="KW-1185">Reference proteome</keyword>
<proteinExistence type="predicted"/>
<keyword evidence="1" id="KW-0175">Coiled coil</keyword>